<organism evidence="5 6">
    <name type="scientific">Haemonchus contortus</name>
    <name type="common">Barber pole worm</name>
    <dbReference type="NCBI Taxonomy" id="6289"/>
    <lineage>
        <taxon>Eukaryota</taxon>
        <taxon>Metazoa</taxon>
        <taxon>Ecdysozoa</taxon>
        <taxon>Nematoda</taxon>
        <taxon>Chromadorea</taxon>
        <taxon>Rhabditida</taxon>
        <taxon>Rhabditina</taxon>
        <taxon>Rhabditomorpha</taxon>
        <taxon>Strongyloidea</taxon>
        <taxon>Trichostrongylidae</taxon>
        <taxon>Haemonchus</taxon>
    </lineage>
</organism>
<evidence type="ECO:0000256" key="3">
    <source>
        <dbReference type="SAM" id="MobiDB-lite"/>
    </source>
</evidence>
<dbReference type="WBParaSite" id="HCON_00061380-00001">
    <property type="protein sequence ID" value="HCON_00061380-00001"/>
    <property type="gene ID" value="HCON_00061380"/>
</dbReference>
<evidence type="ECO:0000256" key="2">
    <source>
        <dbReference type="SAM" id="Coils"/>
    </source>
</evidence>
<dbReference type="GO" id="GO:0009898">
    <property type="term" value="C:cytoplasmic side of plasma membrane"/>
    <property type="evidence" value="ECO:0007669"/>
    <property type="project" value="TreeGrafter"/>
</dbReference>
<accession>A0A7I4Y696</accession>
<keyword evidence="2" id="KW-0175">Coiled coil</keyword>
<dbReference type="Pfam" id="PF25239">
    <property type="entry name" value="WHD_CHMP7"/>
    <property type="match status" value="1"/>
</dbReference>
<dbReference type="Pfam" id="PF25880">
    <property type="entry name" value="WHD_CHMP7_1st"/>
    <property type="match status" value="1"/>
</dbReference>
<sequence>MGERSKRYLPSFWQDDLAMQGYMSVIKARAINPIDHDRKIKFWTDLISKSCEIEGNAIISVDSLKKRFRRGDQVPSSMNVVVEHLNKYGVLMPLSKWQEQHSSWVGWGFSQLSKTSGWLFGNTTSTASERFIHLPTIKVQADNLMKLYCDEFQSEIDGAGSIVAYSTFYDRAADIVRTKENFDIILAHLSDRGDVTVGQGRNGEQILKFRDTMSEEPVRFTEADASVHDIRKAMSKLEKEISSLERKVEKLDNDCRAALRSRDKTRAANLLRQKKRFQKDISDKDVQYQRLLTMLQQLSATRHNKEILDAYKAGTAAFKANLARHGMTADKIDETMDEVASAIDDYREIEEAISHAIVPKQHDDDDLEKELDELMAKQKPLPTPEKVVPAFPEVPSNTVGYRELEEDDAMSLEKRLERLRSAM</sequence>
<dbReference type="Pfam" id="PF03357">
    <property type="entry name" value="Snf7"/>
    <property type="match status" value="1"/>
</dbReference>
<evidence type="ECO:0000313" key="5">
    <source>
        <dbReference type="Proteomes" id="UP000025227"/>
    </source>
</evidence>
<dbReference type="GO" id="GO:0005771">
    <property type="term" value="C:multivesicular body"/>
    <property type="evidence" value="ECO:0007669"/>
    <property type="project" value="TreeGrafter"/>
</dbReference>
<dbReference type="Proteomes" id="UP000025227">
    <property type="component" value="Unplaced"/>
</dbReference>
<feature type="coiled-coil region" evidence="2">
    <location>
        <begin position="227"/>
        <end position="261"/>
    </location>
</feature>
<comment type="similarity">
    <text evidence="1">Belongs to the SNF7 family.</text>
</comment>
<feature type="domain" description="CHMP7 winged helix" evidence="4">
    <location>
        <begin position="137"/>
        <end position="210"/>
    </location>
</feature>
<dbReference type="InterPro" id="IPR057471">
    <property type="entry name" value="CHMP7_WHD"/>
</dbReference>
<reference evidence="6" key="1">
    <citation type="submission" date="2020-12" db="UniProtKB">
        <authorList>
            <consortium name="WormBaseParasite"/>
        </authorList>
    </citation>
    <scope>IDENTIFICATION</scope>
    <source>
        <strain evidence="6">MHco3</strain>
    </source>
</reference>
<keyword evidence="5" id="KW-1185">Reference proteome</keyword>
<dbReference type="OrthoDB" id="10250120at2759"/>
<dbReference type="Gene3D" id="6.10.140.1230">
    <property type="match status" value="1"/>
</dbReference>
<feature type="region of interest" description="Disordered" evidence="3">
    <location>
        <begin position="379"/>
        <end position="401"/>
    </location>
</feature>
<evidence type="ECO:0000256" key="1">
    <source>
        <dbReference type="ARBA" id="ARBA00006190"/>
    </source>
</evidence>
<dbReference type="GO" id="GO:0000815">
    <property type="term" value="C:ESCRT III complex"/>
    <property type="evidence" value="ECO:0007669"/>
    <property type="project" value="TreeGrafter"/>
</dbReference>
<proteinExistence type="inferred from homology"/>
<evidence type="ECO:0000259" key="4">
    <source>
        <dbReference type="Pfam" id="PF25239"/>
    </source>
</evidence>
<dbReference type="GO" id="GO:0032511">
    <property type="term" value="P:late endosome to vacuole transport via multivesicular body sorting pathway"/>
    <property type="evidence" value="ECO:0007669"/>
    <property type="project" value="TreeGrafter"/>
</dbReference>
<dbReference type="PANTHER" id="PTHR22761:SF46">
    <property type="entry name" value="CHARGED MULTIVESICULAR BODY PROTEIN 7"/>
    <property type="match status" value="1"/>
</dbReference>
<name>A0A7I4Y696_HAECO</name>
<dbReference type="AlphaFoldDB" id="A0A7I4Y696"/>
<dbReference type="OMA" id="LQLQFMR"/>
<dbReference type="InterPro" id="IPR005024">
    <property type="entry name" value="Snf7_fam"/>
</dbReference>
<dbReference type="GO" id="GO:0006900">
    <property type="term" value="P:vesicle budding from membrane"/>
    <property type="evidence" value="ECO:0007669"/>
    <property type="project" value="TreeGrafter"/>
</dbReference>
<protein>
    <submittedName>
        <fullName evidence="6">Charged multivesicular body protein 7</fullName>
    </submittedName>
</protein>
<evidence type="ECO:0000313" key="6">
    <source>
        <dbReference type="WBParaSite" id="HCON_00061380-00001"/>
    </source>
</evidence>
<dbReference type="PANTHER" id="PTHR22761">
    <property type="entry name" value="CHARGED MULTIVESICULAR BODY PROTEIN"/>
    <property type="match status" value="1"/>
</dbReference>